<organism evidence="6 7">
    <name type="scientific">Pigmentiphaga kullae</name>
    <dbReference type="NCBI Taxonomy" id="151784"/>
    <lineage>
        <taxon>Bacteria</taxon>
        <taxon>Pseudomonadati</taxon>
        <taxon>Pseudomonadota</taxon>
        <taxon>Betaproteobacteria</taxon>
        <taxon>Burkholderiales</taxon>
        <taxon>Alcaligenaceae</taxon>
        <taxon>Pigmentiphaga</taxon>
    </lineage>
</organism>
<comment type="similarity">
    <text evidence="1">Belongs to the LysR transcriptional regulatory family.</text>
</comment>
<dbReference type="SUPFAM" id="SSF53850">
    <property type="entry name" value="Periplasmic binding protein-like II"/>
    <property type="match status" value="1"/>
</dbReference>
<evidence type="ECO:0000259" key="5">
    <source>
        <dbReference type="PROSITE" id="PS50931"/>
    </source>
</evidence>
<dbReference type="GO" id="GO:0003700">
    <property type="term" value="F:DNA-binding transcription factor activity"/>
    <property type="evidence" value="ECO:0007669"/>
    <property type="project" value="InterPro"/>
</dbReference>
<dbReference type="RefSeq" id="WP_130361716.1">
    <property type="nucleotide sequence ID" value="NZ_SGXC01000003.1"/>
</dbReference>
<evidence type="ECO:0000313" key="6">
    <source>
        <dbReference type="EMBL" id="RZS78759.1"/>
    </source>
</evidence>
<dbReference type="Gene3D" id="3.40.190.10">
    <property type="entry name" value="Periplasmic binding protein-like II"/>
    <property type="match status" value="2"/>
</dbReference>
<dbReference type="SUPFAM" id="SSF46785">
    <property type="entry name" value="Winged helix' DNA-binding domain"/>
    <property type="match status" value="1"/>
</dbReference>
<dbReference type="PROSITE" id="PS50931">
    <property type="entry name" value="HTH_LYSR"/>
    <property type="match status" value="1"/>
</dbReference>
<dbReference type="InterPro" id="IPR000847">
    <property type="entry name" value="LysR_HTH_N"/>
</dbReference>
<evidence type="ECO:0000256" key="4">
    <source>
        <dbReference type="ARBA" id="ARBA00023163"/>
    </source>
</evidence>
<proteinExistence type="inferred from homology"/>
<evidence type="ECO:0000256" key="3">
    <source>
        <dbReference type="ARBA" id="ARBA00023125"/>
    </source>
</evidence>
<dbReference type="Pfam" id="PF00126">
    <property type="entry name" value="HTH_1"/>
    <property type="match status" value="1"/>
</dbReference>
<dbReference type="Gene3D" id="1.10.10.10">
    <property type="entry name" value="Winged helix-like DNA-binding domain superfamily/Winged helix DNA-binding domain"/>
    <property type="match status" value="1"/>
</dbReference>
<dbReference type="InterPro" id="IPR050176">
    <property type="entry name" value="LTTR"/>
</dbReference>
<dbReference type="Pfam" id="PF03466">
    <property type="entry name" value="LysR_substrate"/>
    <property type="match status" value="1"/>
</dbReference>
<dbReference type="EMBL" id="SGXC01000003">
    <property type="protein sequence ID" value="RZS78759.1"/>
    <property type="molecule type" value="Genomic_DNA"/>
</dbReference>
<dbReference type="PANTHER" id="PTHR30579:SF7">
    <property type="entry name" value="HTH-TYPE TRANSCRIPTIONAL REGULATOR LRHA-RELATED"/>
    <property type="match status" value="1"/>
</dbReference>
<dbReference type="GO" id="GO:0003677">
    <property type="term" value="F:DNA binding"/>
    <property type="evidence" value="ECO:0007669"/>
    <property type="project" value="UniProtKB-KW"/>
</dbReference>
<keyword evidence="2" id="KW-0805">Transcription regulation</keyword>
<name>A0A4Q7N9K5_9BURK</name>
<sequence>MKNFDLTQLRTLVAIAEHETYVAAAEKTHRTQAALTQQMQRLEAQAGVPLFEKAGRYRRLTAHGRRLLDYAKHMIAINDEAWRALKDRELTGSLRVGSPQDVADSILPPLLANIARLSPRLQMEIHVGRSPFLMESLRVGELDLTVSTREDPALEGMVLRTSPTVWLCAADYVFEPGKPVPLIIADEHSLYRRIALTALDSARMSWRTAYLAPHMIGIKAAIRAGLGVTARSVELLGPDMRVLGEKDGLPRLPDVSYYLWMRPDSLNPVLRQVYDGLKSTLRPLDLRGGSGA</sequence>
<dbReference type="InterPro" id="IPR036390">
    <property type="entry name" value="WH_DNA-bd_sf"/>
</dbReference>
<protein>
    <submittedName>
        <fullName evidence="6">DNA-binding transcriptional LysR family regulator</fullName>
    </submittedName>
</protein>
<dbReference type="OrthoDB" id="9789529at2"/>
<accession>A0A4Q7N9K5</accession>
<keyword evidence="7" id="KW-1185">Reference proteome</keyword>
<gene>
    <name evidence="6" type="ORF">EV675_5416</name>
</gene>
<dbReference type="Proteomes" id="UP000292445">
    <property type="component" value="Unassembled WGS sequence"/>
</dbReference>
<dbReference type="InterPro" id="IPR005119">
    <property type="entry name" value="LysR_subst-bd"/>
</dbReference>
<evidence type="ECO:0000256" key="1">
    <source>
        <dbReference type="ARBA" id="ARBA00009437"/>
    </source>
</evidence>
<evidence type="ECO:0000256" key="2">
    <source>
        <dbReference type="ARBA" id="ARBA00023015"/>
    </source>
</evidence>
<dbReference type="InterPro" id="IPR036388">
    <property type="entry name" value="WH-like_DNA-bd_sf"/>
</dbReference>
<evidence type="ECO:0000313" key="7">
    <source>
        <dbReference type="Proteomes" id="UP000292445"/>
    </source>
</evidence>
<dbReference type="AlphaFoldDB" id="A0A4Q7N9K5"/>
<dbReference type="PANTHER" id="PTHR30579">
    <property type="entry name" value="TRANSCRIPTIONAL REGULATOR"/>
    <property type="match status" value="1"/>
</dbReference>
<keyword evidence="3 6" id="KW-0238">DNA-binding</keyword>
<reference evidence="6 7" key="1">
    <citation type="submission" date="2019-02" db="EMBL/GenBank/DDBJ databases">
        <title>Genomic Encyclopedia of Type Strains, Phase IV (KMG-IV): sequencing the most valuable type-strain genomes for metagenomic binning, comparative biology and taxonomic classification.</title>
        <authorList>
            <person name="Goeker M."/>
        </authorList>
    </citation>
    <scope>NUCLEOTIDE SEQUENCE [LARGE SCALE GENOMIC DNA]</scope>
    <source>
        <strain evidence="6 7">K24</strain>
    </source>
</reference>
<comment type="caution">
    <text evidence="6">The sequence shown here is derived from an EMBL/GenBank/DDBJ whole genome shotgun (WGS) entry which is preliminary data.</text>
</comment>
<dbReference type="PRINTS" id="PR00039">
    <property type="entry name" value="HTHLYSR"/>
</dbReference>
<feature type="domain" description="HTH lysR-type" evidence="5">
    <location>
        <begin position="4"/>
        <end position="61"/>
    </location>
</feature>
<keyword evidence="4" id="KW-0804">Transcription</keyword>